<name>A0A2A4YHT2_UNCAE</name>
<organism evidence="1 2">
    <name type="scientific">Aerophobetes bacterium</name>
    <dbReference type="NCBI Taxonomy" id="2030807"/>
    <lineage>
        <taxon>Bacteria</taxon>
        <taxon>Candidatus Aerophobota</taxon>
    </lineage>
</organism>
<dbReference type="EMBL" id="NVUU01000039">
    <property type="protein sequence ID" value="PCI94406.1"/>
    <property type="molecule type" value="Genomic_DNA"/>
</dbReference>
<evidence type="ECO:0000313" key="2">
    <source>
        <dbReference type="Proteomes" id="UP000217838"/>
    </source>
</evidence>
<accession>A0A2A4YHT2</accession>
<proteinExistence type="predicted"/>
<gene>
    <name evidence="1" type="ORF">COB11_03890</name>
</gene>
<sequence>MEGEKPPIRALKQGFNVMGYQQEDFEAPEHPSGETKPSDHMGNQKSHIGKALFDSAFNFYAWYLAHDNAPVIHCKVFEFLSEIMQISKISFENGLYLSAEEERIASSAILELSDSLATGFTKCSDIPIILEKILKKLTDDNPRALIIAALTKLEYKLCIHNELGLTEEVSNQMKDLIRSAGLKIVPDLPDLIVNTLARDLIRIDSKTTEDCNLIETFKDSVKILEY</sequence>
<comment type="caution">
    <text evidence="1">The sequence shown here is derived from an EMBL/GenBank/DDBJ whole genome shotgun (WGS) entry which is preliminary data.</text>
</comment>
<reference evidence="2" key="1">
    <citation type="submission" date="2017-08" db="EMBL/GenBank/DDBJ databases">
        <title>A dynamic microbial community with high functional redundancy inhabits the cold, oxic subseafloor aquifer.</title>
        <authorList>
            <person name="Tully B.J."/>
            <person name="Wheat C.G."/>
            <person name="Glazer B.T."/>
            <person name="Huber J.A."/>
        </authorList>
    </citation>
    <scope>NUCLEOTIDE SEQUENCE [LARGE SCALE GENOMIC DNA]</scope>
</reference>
<dbReference type="AlphaFoldDB" id="A0A2A4YHT2"/>
<dbReference type="Proteomes" id="UP000217838">
    <property type="component" value="Unassembled WGS sequence"/>
</dbReference>
<evidence type="ECO:0000313" key="1">
    <source>
        <dbReference type="EMBL" id="PCI94406.1"/>
    </source>
</evidence>
<protein>
    <submittedName>
        <fullName evidence="1">Uncharacterized protein</fullName>
    </submittedName>
</protein>